<comment type="pathway">
    <text evidence="1">Cofactor biosynthesis; molybdopterin biosynthesis.</text>
</comment>
<evidence type="ECO:0000259" key="14">
    <source>
        <dbReference type="Pfam" id="PF00899"/>
    </source>
</evidence>
<evidence type="ECO:0000313" key="15">
    <source>
        <dbReference type="EMBL" id="RDH86709.1"/>
    </source>
</evidence>
<organism evidence="15 16">
    <name type="scientific">endosymbiont of Escarpia spicata</name>
    <dbReference type="NCBI Taxonomy" id="2200908"/>
    <lineage>
        <taxon>Bacteria</taxon>
        <taxon>Pseudomonadati</taxon>
        <taxon>Pseudomonadota</taxon>
        <taxon>Gammaproteobacteria</taxon>
        <taxon>sulfur-oxidizing symbionts</taxon>
    </lineage>
</organism>
<dbReference type="EC" id="2.7.7.80" evidence="9"/>
<evidence type="ECO:0000256" key="7">
    <source>
        <dbReference type="ARBA" id="ARBA00055169"/>
    </source>
</evidence>
<dbReference type="GO" id="GO:0008146">
    <property type="term" value="F:sulfotransferase activity"/>
    <property type="evidence" value="ECO:0007669"/>
    <property type="project" value="TreeGrafter"/>
</dbReference>
<evidence type="ECO:0000256" key="6">
    <source>
        <dbReference type="ARBA" id="ARBA00052218"/>
    </source>
</evidence>
<dbReference type="SUPFAM" id="SSF69572">
    <property type="entry name" value="Activating enzymes of the ubiquitin-like proteins"/>
    <property type="match status" value="1"/>
</dbReference>
<dbReference type="FunFam" id="3.40.50.720:FF:000033">
    <property type="entry name" value="Adenylyltransferase and sulfurtransferase MOCS3"/>
    <property type="match status" value="1"/>
</dbReference>
<keyword evidence="3" id="KW-0808">Transferase</keyword>
<comment type="subunit">
    <text evidence="8">Homodimer. Forms a stable heterotetrameric complex of 2 MoeB and 2 MoaD during adenylation of MoaD.</text>
</comment>
<keyword evidence="5" id="KW-0067">ATP-binding</keyword>
<proteinExistence type="inferred from homology"/>
<evidence type="ECO:0000256" key="10">
    <source>
        <dbReference type="ARBA" id="ARBA00073635"/>
    </source>
</evidence>
<reference evidence="15 16" key="1">
    <citation type="journal article" date="2018" name="ISME J.">
        <title>Endosymbiont genomes yield clues of tubeworm success.</title>
        <authorList>
            <person name="Li Y."/>
            <person name="Liles M.R."/>
            <person name="Halanych K.M."/>
        </authorList>
    </citation>
    <scope>NUCLEOTIDE SEQUENCE [LARGE SCALE GENOMIC DNA]</scope>
    <source>
        <strain evidence="15">A1462</strain>
    </source>
</reference>
<dbReference type="InterPro" id="IPR035985">
    <property type="entry name" value="Ubiquitin-activating_enz"/>
</dbReference>
<dbReference type="EMBL" id="QFXE01000008">
    <property type="protein sequence ID" value="RDH86709.1"/>
    <property type="molecule type" value="Genomic_DNA"/>
</dbReference>
<dbReference type="NCBIfam" id="NF004281">
    <property type="entry name" value="PRK05690.1"/>
    <property type="match status" value="1"/>
</dbReference>
<evidence type="ECO:0000256" key="2">
    <source>
        <dbReference type="ARBA" id="ARBA00009919"/>
    </source>
</evidence>
<evidence type="ECO:0000256" key="9">
    <source>
        <dbReference type="ARBA" id="ARBA00066884"/>
    </source>
</evidence>
<dbReference type="InterPro" id="IPR045886">
    <property type="entry name" value="ThiF/MoeB/HesA"/>
</dbReference>
<evidence type="ECO:0000256" key="12">
    <source>
        <dbReference type="ARBA" id="ARBA00075328"/>
    </source>
</evidence>
<dbReference type="Pfam" id="PF00899">
    <property type="entry name" value="ThiF"/>
    <property type="match status" value="1"/>
</dbReference>
<dbReference type="GO" id="GO:0008641">
    <property type="term" value="F:ubiquitin-like modifier activating enzyme activity"/>
    <property type="evidence" value="ECO:0007669"/>
    <property type="project" value="InterPro"/>
</dbReference>
<keyword evidence="16" id="KW-1185">Reference proteome</keyword>
<evidence type="ECO:0000256" key="8">
    <source>
        <dbReference type="ARBA" id="ARBA00063809"/>
    </source>
</evidence>
<dbReference type="GO" id="GO:0004792">
    <property type="term" value="F:thiosulfate-cyanide sulfurtransferase activity"/>
    <property type="evidence" value="ECO:0007669"/>
    <property type="project" value="TreeGrafter"/>
</dbReference>
<protein>
    <recommendedName>
        <fullName evidence="10">Molybdopterin-synthase adenylyltransferase</fullName>
        <ecNumber evidence="9">2.7.7.80</ecNumber>
    </recommendedName>
    <alternativeName>
        <fullName evidence="13">MoaD protein adenylase</fullName>
    </alternativeName>
    <alternativeName>
        <fullName evidence="11">Molybdopterin-converting factor subunit 1 adenylase</fullName>
    </alternativeName>
    <alternativeName>
        <fullName evidence="12">Sulfur carrier protein MoaD adenylyltransferase</fullName>
    </alternativeName>
</protein>
<dbReference type="Proteomes" id="UP000254771">
    <property type="component" value="Unassembled WGS sequence"/>
</dbReference>
<accession>A0A370DQQ1</accession>
<comment type="similarity">
    <text evidence="2">Belongs to the HesA/MoeB/ThiF family.</text>
</comment>
<dbReference type="Gene3D" id="3.40.50.720">
    <property type="entry name" value="NAD(P)-binding Rossmann-like Domain"/>
    <property type="match status" value="1"/>
</dbReference>
<feature type="domain" description="THIF-type NAD/FAD binding fold" evidence="14">
    <location>
        <begin position="9"/>
        <end position="243"/>
    </location>
</feature>
<dbReference type="GO" id="GO:0005524">
    <property type="term" value="F:ATP binding"/>
    <property type="evidence" value="ECO:0007669"/>
    <property type="project" value="UniProtKB-KW"/>
</dbReference>
<evidence type="ECO:0000256" key="3">
    <source>
        <dbReference type="ARBA" id="ARBA00022679"/>
    </source>
</evidence>
<name>A0A370DQQ1_9GAMM</name>
<keyword evidence="4" id="KW-0547">Nucleotide-binding</keyword>
<dbReference type="GO" id="GO:0061605">
    <property type="term" value="F:molybdopterin-synthase adenylyltransferase activity"/>
    <property type="evidence" value="ECO:0007669"/>
    <property type="project" value="UniProtKB-EC"/>
</dbReference>
<gene>
    <name evidence="15" type="ORF">DIZ78_07360</name>
</gene>
<comment type="function">
    <text evidence="7">Catalyzes the adenylation by ATP of the carboxyl group of the C-terminal glycine of sulfur carrier protein MoaD.</text>
</comment>
<evidence type="ECO:0000256" key="13">
    <source>
        <dbReference type="ARBA" id="ARBA00078531"/>
    </source>
</evidence>
<dbReference type="InterPro" id="IPR000594">
    <property type="entry name" value="ThiF_NAD_FAD-bd"/>
</dbReference>
<dbReference type="AlphaFoldDB" id="A0A370DQQ1"/>
<evidence type="ECO:0000256" key="1">
    <source>
        <dbReference type="ARBA" id="ARBA00005046"/>
    </source>
</evidence>
<dbReference type="GO" id="GO:0005829">
    <property type="term" value="C:cytosol"/>
    <property type="evidence" value="ECO:0007669"/>
    <property type="project" value="TreeGrafter"/>
</dbReference>
<dbReference type="PANTHER" id="PTHR10953:SF102">
    <property type="entry name" value="ADENYLYLTRANSFERASE AND SULFURTRANSFERASE MOCS3"/>
    <property type="match status" value="1"/>
</dbReference>
<evidence type="ECO:0000256" key="4">
    <source>
        <dbReference type="ARBA" id="ARBA00022741"/>
    </source>
</evidence>
<keyword evidence="15" id="KW-0548">Nucleotidyltransferase</keyword>
<evidence type="ECO:0000313" key="16">
    <source>
        <dbReference type="Proteomes" id="UP000254771"/>
    </source>
</evidence>
<evidence type="ECO:0000256" key="11">
    <source>
        <dbReference type="ARBA" id="ARBA00075110"/>
    </source>
</evidence>
<evidence type="ECO:0000256" key="5">
    <source>
        <dbReference type="ARBA" id="ARBA00022840"/>
    </source>
</evidence>
<sequence>MNDEQLLRYSRQIMLPSIGIEGQQRLLDASVLLIGLGGLGAPVAMYLAAAGVGRLTLVDFDQVDLSNLQRQIIHTTDRIGTPKVESAKQALAALNPEIEIECIGHQLEGDELSAQVQRADLIVDACDNFATRFAINAACHQNSTPLVSGAAIRMEGQVSVFPGKPGGPCYRCLYPENGQVEDTCTANGVLAPVVGIIGSIQATEAIKCLTCAGSTLEGQLLILDALHMQWRSLKLKADPHCPVCS</sequence>
<dbReference type="PANTHER" id="PTHR10953">
    <property type="entry name" value="UBIQUITIN-ACTIVATING ENZYME E1"/>
    <property type="match status" value="1"/>
</dbReference>
<comment type="caution">
    <text evidence="15">The sequence shown here is derived from an EMBL/GenBank/DDBJ whole genome shotgun (WGS) entry which is preliminary data.</text>
</comment>
<dbReference type="CDD" id="cd00757">
    <property type="entry name" value="ThiF_MoeB_HesA_family"/>
    <property type="match status" value="1"/>
</dbReference>
<comment type="catalytic activity">
    <reaction evidence="6">
        <text>[molybdopterin-synthase sulfur-carrier protein]-C-terminal Gly-Gly + ATP + H(+) = [molybdopterin-synthase sulfur-carrier protein]-C-terminal Gly-Gly-AMP + diphosphate</text>
        <dbReference type="Rhea" id="RHEA:43616"/>
        <dbReference type="Rhea" id="RHEA-COMP:12159"/>
        <dbReference type="Rhea" id="RHEA-COMP:12202"/>
        <dbReference type="ChEBI" id="CHEBI:15378"/>
        <dbReference type="ChEBI" id="CHEBI:30616"/>
        <dbReference type="ChEBI" id="CHEBI:33019"/>
        <dbReference type="ChEBI" id="CHEBI:90618"/>
        <dbReference type="ChEBI" id="CHEBI:90778"/>
        <dbReference type="EC" id="2.7.7.80"/>
    </reaction>
</comment>